<comment type="caution">
    <text evidence="6">The sequence shown here is derived from an EMBL/GenBank/DDBJ whole genome shotgun (WGS) entry which is preliminary data.</text>
</comment>
<dbReference type="Gene3D" id="1.10.510.10">
    <property type="entry name" value="Transferase(Phosphotransferase) domain 1"/>
    <property type="match status" value="1"/>
</dbReference>
<dbReference type="PANTHER" id="PTHR24351">
    <property type="entry name" value="RIBOSOMAL PROTEIN S6 KINASE"/>
    <property type="match status" value="1"/>
</dbReference>
<keyword evidence="3" id="KW-0547">Nucleotide-binding</keyword>
<name>A0ABV2AMU6_9EUKA</name>
<dbReference type="SUPFAM" id="SSF56112">
    <property type="entry name" value="Protein kinase-like (PK-like)"/>
    <property type="match status" value="1"/>
</dbReference>
<reference evidence="6 7" key="1">
    <citation type="journal article" date="2024" name="BMC Biol.">
        <title>Comparative genomics of Ascetosporea gives new insight into the evolutionary basis for animal parasitism in Rhizaria.</title>
        <authorList>
            <person name="Hiltunen Thoren M."/>
            <person name="Onut-Brannstrom I."/>
            <person name="Alfjorden A."/>
            <person name="Peckova H."/>
            <person name="Swords F."/>
            <person name="Hooper C."/>
            <person name="Holzer A.S."/>
            <person name="Bass D."/>
            <person name="Burki F."/>
        </authorList>
    </citation>
    <scope>NUCLEOTIDE SEQUENCE [LARGE SCALE GENOMIC DNA]</scope>
    <source>
        <strain evidence="6">20-A016</strain>
    </source>
</reference>
<proteinExistence type="predicted"/>
<dbReference type="GO" id="GO:0004674">
    <property type="term" value="F:protein serine/threonine kinase activity"/>
    <property type="evidence" value="ECO:0007669"/>
    <property type="project" value="UniProtKB-EC"/>
</dbReference>
<organism evidence="6 7">
    <name type="scientific">Bonamia ostreae</name>
    <dbReference type="NCBI Taxonomy" id="126728"/>
    <lineage>
        <taxon>Eukaryota</taxon>
        <taxon>Sar</taxon>
        <taxon>Rhizaria</taxon>
        <taxon>Endomyxa</taxon>
        <taxon>Ascetosporea</taxon>
        <taxon>Haplosporida</taxon>
        <taxon>Bonamia</taxon>
    </lineage>
</organism>
<evidence type="ECO:0000256" key="5">
    <source>
        <dbReference type="ARBA" id="ARBA00022840"/>
    </source>
</evidence>
<keyword evidence="7" id="KW-1185">Reference proteome</keyword>
<evidence type="ECO:0000313" key="6">
    <source>
        <dbReference type="EMBL" id="MES1920967.1"/>
    </source>
</evidence>
<evidence type="ECO:0000256" key="3">
    <source>
        <dbReference type="ARBA" id="ARBA00022741"/>
    </source>
</evidence>
<sequence>MNNIDQPLVFKNIVDEDCKKLLKKLLNPEQKRRLGYNQHDYEELKKQDFFKGIDWCDVENKRVASIYKPCFCLNKIVTFKLFVIKGEQDLFEPAEMLLFGFGEYYLYY</sequence>
<evidence type="ECO:0000256" key="1">
    <source>
        <dbReference type="ARBA" id="ARBA00022527"/>
    </source>
</evidence>
<keyword evidence="4 6" id="KW-0418">Kinase</keyword>
<keyword evidence="2 6" id="KW-0808">Transferase</keyword>
<evidence type="ECO:0000256" key="2">
    <source>
        <dbReference type="ARBA" id="ARBA00022679"/>
    </source>
</evidence>
<dbReference type="EMBL" id="JBDODL010000985">
    <property type="protein sequence ID" value="MES1920967.1"/>
    <property type="molecule type" value="Genomic_DNA"/>
</dbReference>
<keyword evidence="1" id="KW-0723">Serine/threonine-protein kinase</keyword>
<protein>
    <submittedName>
        <fullName evidence="6">Serine/threonine-protein kinase Sgk1</fullName>
        <ecNumber evidence="6">2.7.11.1</ecNumber>
    </submittedName>
</protein>
<accession>A0ABV2AMU6</accession>
<evidence type="ECO:0000256" key="4">
    <source>
        <dbReference type="ARBA" id="ARBA00022777"/>
    </source>
</evidence>
<dbReference type="InterPro" id="IPR011009">
    <property type="entry name" value="Kinase-like_dom_sf"/>
</dbReference>
<dbReference type="Proteomes" id="UP001439008">
    <property type="component" value="Unassembled WGS sequence"/>
</dbReference>
<evidence type="ECO:0000313" key="7">
    <source>
        <dbReference type="Proteomes" id="UP001439008"/>
    </source>
</evidence>
<keyword evidence="5" id="KW-0067">ATP-binding</keyword>
<dbReference type="EC" id="2.7.11.1" evidence="6"/>
<gene>
    <name evidence="6" type="primary">SGK1</name>
    <name evidence="6" type="ORF">MHBO_002567</name>
</gene>